<evidence type="ECO:0000313" key="1">
    <source>
        <dbReference type="EMBL" id="CAK9046459.1"/>
    </source>
</evidence>
<proteinExistence type="predicted"/>
<dbReference type="Proteomes" id="UP001642484">
    <property type="component" value="Unassembled WGS sequence"/>
</dbReference>
<reference evidence="1 2" key="1">
    <citation type="submission" date="2024-02" db="EMBL/GenBank/DDBJ databases">
        <authorList>
            <person name="Chen Y."/>
            <person name="Shah S."/>
            <person name="Dougan E. K."/>
            <person name="Thang M."/>
            <person name="Chan C."/>
        </authorList>
    </citation>
    <scope>NUCLEOTIDE SEQUENCE [LARGE SCALE GENOMIC DNA]</scope>
</reference>
<keyword evidence="2" id="KW-1185">Reference proteome</keyword>
<organism evidence="1 2">
    <name type="scientific">Durusdinium trenchii</name>
    <dbReference type="NCBI Taxonomy" id="1381693"/>
    <lineage>
        <taxon>Eukaryota</taxon>
        <taxon>Sar</taxon>
        <taxon>Alveolata</taxon>
        <taxon>Dinophyceae</taxon>
        <taxon>Suessiales</taxon>
        <taxon>Symbiodiniaceae</taxon>
        <taxon>Durusdinium</taxon>
    </lineage>
</organism>
<dbReference type="EMBL" id="CAXAMN010015692">
    <property type="protein sequence ID" value="CAK9046459.1"/>
    <property type="molecule type" value="Genomic_DNA"/>
</dbReference>
<protein>
    <submittedName>
        <fullName evidence="1">Uncharacterized protein</fullName>
    </submittedName>
</protein>
<name>A0ABP0M6S6_9DINO</name>
<comment type="caution">
    <text evidence="1">The sequence shown here is derived from an EMBL/GenBank/DDBJ whole genome shotgun (WGS) entry which is preliminary data.</text>
</comment>
<evidence type="ECO:0000313" key="2">
    <source>
        <dbReference type="Proteomes" id="UP001642484"/>
    </source>
</evidence>
<accession>A0ABP0M6S6</accession>
<gene>
    <name evidence="1" type="ORF">CCMP2556_LOCUS24132</name>
</gene>
<sequence>MHALPWTQERWIGSVLQSFSPTLTYRSDGETYRVLGALSMKISEFLQLLASALLTLDSPFWLRLELNRAIRALQDARRECIACHAALAGDASWTSQLYAVYKSAQLGMAYWANRPLASWLNTWSEHTNFLADWDPKSPLDSKPFRLASVNVTWIVQTNGHKWGSRIQCEGRCQ</sequence>